<dbReference type="Pfam" id="PF25593">
    <property type="entry name" value="GldD_lipo"/>
    <property type="match status" value="1"/>
</dbReference>
<evidence type="ECO:0000313" key="2">
    <source>
        <dbReference type="EMBL" id="HBJ08053.1"/>
    </source>
</evidence>
<accession>A0A354M0L4</accession>
<name>A0A354M0L4_9BACT</name>
<evidence type="ECO:0000256" key="1">
    <source>
        <dbReference type="SAM" id="Phobius"/>
    </source>
</evidence>
<keyword evidence="2" id="KW-0449">Lipoprotein</keyword>
<protein>
    <submittedName>
        <fullName evidence="2">Gliding motility lipoprotein GldD</fullName>
    </submittedName>
</protein>
<sequence>MSESTVKKKNKQARTLYYYGFGIFLFMLLILLTVAGCRQDYSPKPDGYLRIDPHPKAYKLIDKTGFPLSFEISQSAQGIIDNSVASAWINIIYPRYKATVYCTYIPIDKKNKTCIFAESKELVYRHGIKAEKIQAQLYENAERHLYATLYSLTGNTATPLQFTVTDSISYLFRGALYFDTPVKRDSVAPVIEYVTQDIMHLIETVQPQK</sequence>
<keyword evidence="1" id="KW-0812">Transmembrane</keyword>
<organism evidence="2 3">
    <name type="scientific">Coprobacter fastidiosus</name>
    <dbReference type="NCBI Taxonomy" id="1099853"/>
    <lineage>
        <taxon>Bacteria</taxon>
        <taxon>Pseudomonadati</taxon>
        <taxon>Bacteroidota</taxon>
        <taxon>Bacteroidia</taxon>
        <taxon>Bacteroidales</taxon>
        <taxon>Barnesiellaceae</taxon>
        <taxon>Coprobacter</taxon>
    </lineage>
</organism>
<gene>
    <name evidence="2" type="ORF">DDY73_03535</name>
</gene>
<dbReference type="InterPro" id="IPR019850">
    <property type="entry name" value="GldD-like"/>
</dbReference>
<feature type="transmembrane region" description="Helical" evidence="1">
    <location>
        <begin position="16"/>
        <end position="35"/>
    </location>
</feature>
<comment type="caution">
    <text evidence="2">The sequence shown here is derived from an EMBL/GenBank/DDBJ whole genome shotgun (WGS) entry which is preliminary data.</text>
</comment>
<dbReference type="EMBL" id="DNWC01000051">
    <property type="protein sequence ID" value="HBJ08053.1"/>
    <property type="molecule type" value="Genomic_DNA"/>
</dbReference>
<proteinExistence type="predicted"/>
<keyword evidence="1" id="KW-1133">Transmembrane helix</keyword>
<dbReference type="AlphaFoldDB" id="A0A354M0L4"/>
<evidence type="ECO:0000313" key="3">
    <source>
        <dbReference type="Proteomes" id="UP000262954"/>
    </source>
</evidence>
<keyword evidence="1" id="KW-0472">Membrane</keyword>
<reference evidence="2 3" key="1">
    <citation type="journal article" date="2018" name="Nat. Biotechnol.">
        <title>A standardized bacterial taxonomy based on genome phylogeny substantially revises the tree of life.</title>
        <authorList>
            <person name="Parks D.H."/>
            <person name="Chuvochina M."/>
            <person name="Waite D.W."/>
            <person name="Rinke C."/>
            <person name="Skarshewski A."/>
            <person name="Chaumeil P.A."/>
            <person name="Hugenholtz P."/>
        </authorList>
    </citation>
    <scope>NUCLEOTIDE SEQUENCE [LARGE SCALE GENOMIC DNA]</scope>
    <source>
        <strain evidence="2">UBA11482</strain>
    </source>
</reference>
<dbReference type="Proteomes" id="UP000262954">
    <property type="component" value="Unassembled WGS sequence"/>
</dbReference>